<organism evidence="2 3">
    <name type="scientific">Eragrostis curvula</name>
    <name type="common">weeping love grass</name>
    <dbReference type="NCBI Taxonomy" id="38414"/>
    <lineage>
        <taxon>Eukaryota</taxon>
        <taxon>Viridiplantae</taxon>
        <taxon>Streptophyta</taxon>
        <taxon>Embryophyta</taxon>
        <taxon>Tracheophyta</taxon>
        <taxon>Spermatophyta</taxon>
        <taxon>Magnoliopsida</taxon>
        <taxon>Liliopsida</taxon>
        <taxon>Poales</taxon>
        <taxon>Poaceae</taxon>
        <taxon>PACMAD clade</taxon>
        <taxon>Chloridoideae</taxon>
        <taxon>Eragrostideae</taxon>
        <taxon>Eragrostidinae</taxon>
        <taxon>Eragrostis</taxon>
    </lineage>
</organism>
<accession>A0A5J9UE09</accession>
<feature type="compositionally biased region" description="Acidic residues" evidence="1">
    <location>
        <begin position="101"/>
        <end position="111"/>
    </location>
</feature>
<keyword evidence="3" id="KW-1185">Reference proteome</keyword>
<evidence type="ECO:0000313" key="2">
    <source>
        <dbReference type="EMBL" id="TVU21922.1"/>
    </source>
</evidence>
<comment type="caution">
    <text evidence="2">The sequence shown here is derived from an EMBL/GenBank/DDBJ whole genome shotgun (WGS) entry which is preliminary data.</text>
</comment>
<feature type="non-terminal residue" evidence="2">
    <location>
        <position position="1"/>
    </location>
</feature>
<evidence type="ECO:0000313" key="3">
    <source>
        <dbReference type="Proteomes" id="UP000324897"/>
    </source>
</evidence>
<dbReference type="OrthoDB" id="692592at2759"/>
<feature type="compositionally biased region" description="Basic residues" evidence="1">
    <location>
        <begin position="173"/>
        <end position="185"/>
    </location>
</feature>
<feature type="compositionally biased region" description="Basic residues" evidence="1">
    <location>
        <begin position="86"/>
        <end position="97"/>
    </location>
</feature>
<feature type="compositionally biased region" description="Basic and acidic residues" evidence="1">
    <location>
        <begin position="191"/>
        <end position="217"/>
    </location>
</feature>
<proteinExistence type="predicted"/>
<feature type="region of interest" description="Disordered" evidence="1">
    <location>
        <begin position="159"/>
        <end position="217"/>
    </location>
</feature>
<feature type="compositionally biased region" description="Basic and acidic residues" evidence="1">
    <location>
        <begin position="51"/>
        <end position="68"/>
    </location>
</feature>
<feature type="compositionally biased region" description="Basic and acidic residues" evidence="1">
    <location>
        <begin position="159"/>
        <end position="172"/>
    </location>
</feature>
<dbReference type="EMBL" id="RWGY01000026">
    <property type="protein sequence ID" value="TVU21922.1"/>
    <property type="molecule type" value="Genomic_DNA"/>
</dbReference>
<gene>
    <name evidence="2" type="ORF">EJB05_31593</name>
</gene>
<name>A0A5J9UE09_9POAL</name>
<evidence type="ECO:0000256" key="1">
    <source>
        <dbReference type="SAM" id="MobiDB-lite"/>
    </source>
</evidence>
<dbReference type="Gramene" id="TVU21922">
    <property type="protein sequence ID" value="TVU21922"/>
    <property type="gene ID" value="EJB05_31593"/>
</dbReference>
<dbReference type="AlphaFoldDB" id="A0A5J9UE09"/>
<sequence>MATTFTTSFMKARFTDGTGSAETTPAGYWGRRMESEVLASGGGKAATETGRAGDEMRSSQRPGDRALEEEISGGSKGQSQGEQPRRLRRKVAANRRKLQADEFDDHDDMDQDLPTSDNDVKVKLLYKEIENLRLQLALKTKDLKFELLLKTKEIESLQKQNKELKTENENLKKTGKPTRERRKCSYCKQRAYHDTRNCPEKSKPASSSEEKDGEGSG</sequence>
<reference evidence="2 3" key="1">
    <citation type="journal article" date="2019" name="Sci. Rep.">
        <title>A high-quality genome of Eragrostis curvula grass provides insights into Poaceae evolution and supports new strategies to enhance forage quality.</title>
        <authorList>
            <person name="Carballo J."/>
            <person name="Santos B.A.C.M."/>
            <person name="Zappacosta D."/>
            <person name="Garbus I."/>
            <person name="Selva J.P."/>
            <person name="Gallo C.A."/>
            <person name="Diaz A."/>
            <person name="Albertini E."/>
            <person name="Caccamo M."/>
            <person name="Echenique V."/>
        </authorList>
    </citation>
    <scope>NUCLEOTIDE SEQUENCE [LARGE SCALE GENOMIC DNA]</scope>
    <source>
        <strain evidence="3">cv. Victoria</strain>
        <tissue evidence="2">Leaf</tissue>
    </source>
</reference>
<protein>
    <submittedName>
        <fullName evidence="2">Uncharacterized protein</fullName>
    </submittedName>
</protein>
<feature type="region of interest" description="Disordered" evidence="1">
    <location>
        <begin position="1"/>
        <end position="116"/>
    </location>
</feature>
<dbReference type="Proteomes" id="UP000324897">
    <property type="component" value="Unassembled WGS sequence"/>
</dbReference>